<keyword evidence="2" id="KW-1185">Reference proteome</keyword>
<sequence>MTTTERPHGRQRYSLDGCRCTTCRTAATTYNNWLRRQHAYGRPRTVDAQPARDHVNKLRAAGMGLRTIAEAAGTGDGPLSKLLYGIPSQGRGPSERLYITTAEKILAVKLELADGARIPSRPARRRIQALVAIGWSITKLAAHLDMLPTNLARIVADDNDILVTTDRACRALYERLWDMPPDETDLYDRIAATKSRNLAQRKNWPVPMWWEAEPEGRIDDPTPTLDERPAIARRMAKQGAGVMAIARALRADRQTVHKLLLEAA</sequence>
<comment type="caution">
    <text evidence="1">The sequence shown here is derived from an EMBL/GenBank/DDBJ whole genome shotgun (WGS) entry which is preliminary data.</text>
</comment>
<organism evidence="1 2">
    <name type="scientific">Kibdelosporangium banguiense</name>
    <dbReference type="NCBI Taxonomy" id="1365924"/>
    <lineage>
        <taxon>Bacteria</taxon>
        <taxon>Bacillati</taxon>
        <taxon>Actinomycetota</taxon>
        <taxon>Actinomycetes</taxon>
        <taxon>Pseudonocardiales</taxon>
        <taxon>Pseudonocardiaceae</taxon>
        <taxon>Kibdelosporangium</taxon>
    </lineage>
</organism>
<dbReference type="RefSeq" id="WP_209647877.1">
    <property type="nucleotide sequence ID" value="NZ_JAGINW010000001.1"/>
</dbReference>
<reference evidence="1 2" key="1">
    <citation type="submission" date="2021-03" db="EMBL/GenBank/DDBJ databases">
        <title>Sequencing the genomes of 1000 actinobacteria strains.</title>
        <authorList>
            <person name="Klenk H.-P."/>
        </authorList>
    </citation>
    <scope>NUCLEOTIDE SEQUENCE [LARGE SCALE GENOMIC DNA]</scope>
    <source>
        <strain evidence="1 2">DSM 46670</strain>
    </source>
</reference>
<gene>
    <name evidence="1" type="ORF">JOF56_011649</name>
</gene>
<accession>A0ABS4U3M3</accession>
<proteinExistence type="predicted"/>
<protein>
    <submittedName>
        <fullName evidence="1">Uncharacterized protein</fullName>
    </submittedName>
</protein>
<dbReference type="EMBL" id="JAGINW010000001">
    <property type="protein sequence ID" value="MBP2331264.1"/>
    <property type="molecule type" value="Genomic_DNA"/>
</dbReference>
<dbReference type="Proteomes" id="UP001519332">
    <property type="component" value="Unassembled WGS sequence"/>
</dbReference>
<evidence type="ECO:0000313" key="2">
    <source>
        <dbReference type="Proteomes" id="UP001519332"/>
    </source>
</evidence>
<evidence type="ECO:0000313" key="1">
    <source>
        <dbReference type="EMBL" id="MBP2331264.1"/>
    </source>
</evidence>
<name>A0ABS4U3M3_9PSEU</name>